<feature type="compositionally biased region" description="Polar residues" evidence="1">
    <location>
        <begin position="220"/>
        <end position="233"/>
    </location>
</feature>
<dbReference type="Gene3D" id="1.10.8.10">
    <property type="entry name" value="DNA helicase RuvA subunit, C-terminal domain"/>
    <property type="match status" value="1"/>
</dbReference>
<dbReference type="OrthoDB" id="300289at2759"/>
<feature type="compositionally biased region" description="Basic and acidic residues" evidence="1">
    <location>
        <begin position="661"/>
        <end position="673"/>
    </location>
</feature>
<dbReference type="STRING" id="1365484.W6QLA8"/>
<feature type="compositionally biased region" description="Basic and acidic residues" evidence="1">
    <location>
        <begin position="13"/>
        <end position="25"/>
    </location>
</feature>
<dbReference type="Gene3D" id="1.10.246.120">
    <property type="match status" value="1"/>
</dbReference>
<dbReference type="SUPFAM" id="SSF46934">
    <property type="entry name" value="UBA-like"/>
    <property type="match status" value="1"/>
</dbReference>
<dbReference type="GO" id="GO:0005085">
    <property type="term" value="F:guanyl-nucleotide exchange factor activity"/>
    <property type="evidence" value="ECO:0007669"/>
    <property type="project" value="InterPro"/>
</dbReference>
<dbReference type="GO" id="GO:0005829">
    <property type="term" value="C:cytosol"/>
    <property type="evidence" value="ECO:0007669"/>
    <property type="project" value="TreeGrafter"/>
</dbReference>
<feature type="compositionally biased region" description="Polar residues" evidence="1">
    <location>
        <begin position="98"/>
        <end position="109"/>
    </location>
</feature>
<dbReference type="EMBL" id="HG792019">
    <property type="protein sequence ID" value="CDM36756.1"/>
    <property type="molecule type" value="Genomic_DNA"/>
</dbReference>
<dbReference type="AlphaFoldDB" id="W6QLA8"/>
<proteinExistence type="predicted"/>
<dbReference type="PROSITE" id="PS51205">
    <property type="entry name" value="VPS9"/>
    <property type="match status" value="1"/>
</dbReference>
<evidence type="ECO:0000259" key="3">
    <source>
        <dbReference type="PROSITE" id="PS51205"/>
    </source>
</evidence>
<feature type="compositionally biased region" description="Polar residues" evidence="1">
    <location>
        <begin position="34"/>
        <end position="57"/>
    </location>
</feature>
<feature type="compositionally biased region" description="Basic and acidic residues" evidence="1">
    <location>
        <begin position="159"/>
        <end position="174"/>
    </location>
</feature>
<name>W6QLA8_PENRF</name>
<evidence type="ECO:0000313" key="4">
    <source>
        <dbReference type="EMBL" id="CDM36756.1"/>
    </source>
</evidence>
<dbReference type="InterPro" id="IPR037191">
    <property type="entry name" value="VPS9_dom_sf"/>
</dbReference>
<dbReference type="PANTHER" id="PTHR23101:SF25">
    <property type="entry name" value="GTPASE-ACTIVATING PROTEIN AND VPS9 DOMAIN-CONTAINING PROTEIN 1"/>
    <property type="match status" value="1"/>
</dbReference>
<feature type="compositionally biased region" description="Basic and acidic residues" evidence="1">
    <location>
        <begin position="564"/>
        <end position="574"/>
    </location>
</feature>
<dbReference type="OMA" id="TFITNKM"/>
<sequence length="755" mass="82991">MSATESPSSPGPDTRDVPHIHEHTETPAAPTDRLAQTQDGLVRPDSSQIVQMSAQDTTEAHPAATPSDPAAMDLTTAQPPQAEAEQLAGQLEGLSVSGDATPNLSSSANTPPPPPPQKDDVYLNLTSSTTTAPTLPSIDPNHTPGPEKELPDVPSDSDPEFKRAGQAEGPRDDNASQPEIQSIMGQFQDPAQSTDQNVIMSPRLELAEQLRSGPTYFPPRQSSLDHAASTESVTAPVATPEKQPVSQRPQMPESPVPNRRASTSTILPLPEPEPDQPFDFHRFLEQLRHRTADPVAKFLRSFLMEFGKKQWMVHEQVKIISDFLTFITNKMAMCEIWRDVSDSEFDNAKEGMEKLVMNRLYSQTFAPAIPSPPTIPRSASRTRRRELERLHGPWRRGQHQEDVERDDILAQKIRIYSWVNETHLDIPTVSGGGRRFLNLAQQEISKINGYRAPRDKVICILNCCKVIFGLLKNSKKADTSADSFIPLLIYVVLHANPDHLVSNIQYILRFRNQDKLGGEAGYYISSLSGAIQFIETLDRTSLTVSDEEFERNVEAAVSAIAEQNRESETFEEKTPTQPPPSQPQAGPSRKETTQSSDEDTAPVAGLLRTIQNPLTTIGRIFSDDGDSGSAPQERPQPVPTPQPGVAPPRLTPNVYQPPRASSEDRRSGDERARGSGTSAKKNLSRVLDAQDAAARQASAEDAEARRIQRAEHNNVVETLSNMFPNLDHDLIDDVVKMKEGRVGLAVDACLALSAE</sequence>
<feature type="compositionally biased region" description="Pro residues" evidence="1">
    <location>
        <begin position="634"/>
        <end position="650"/>
    </location>
</feature>
<evidence type="ECO:0000256" key="1">
    <source>
        <dbReference type="SAM" id="MobiDB-lite"/>
    </source>
</evidence>
<reference evidence="4" key="1">
    <citation type="journal article" date="2014" name="Nat. Commun.">
        <title>Multiple recent horizontal transfers of a large genomic region in cheese making fungi.</title>
        <authorList>
            <person name="Cheeseman K."/>
            <person name="Ropars J."/>
            <person name="Renault P."/>
            <person name="Dupont J."/>
            <person name="Gouzy J."/>
            <person name="Branca A."/>
            <person name="Abraham A.L."/>
            <person name="Ceppi M."/>
            <person name="Conseiller E."/>
            <person name="Debuchy R."/>
            <person name="Malagnac F."/>
            <person name="Goarin A."/>
            <person name="Silar P."/>
            <person name="Lacoste S."/>
            <person name="Sallet E."/>
            <person name="Bensimon A."/>
            <person name="Giraud T."/>
            <person name="Brygoo Y."/>
        </authorList>
    </citation>
    <scope>NUCLEOTIDE SEQUENCE [LARGE SCALE GENOMIC DNA]</scope>
    <source>
        <strain evidence="4">FM164</strain>
    </source>
</reference>
<dbReference type="GO" id="GO:0031267">
    <property type="term" value="F:small GTPase binding"/>
    <property type="evidence" value="ECO:0007669"/>
    <property type="project" value="TreeGrafter"/>
</dbReference>
<dbReference type="GO" id="GO:0016192">
    <property type="term" value="P:vesicle-mediated transport"/>
    <property type="evidence" value="ECO:0007669"/>
    <property type="project" value="InterPro"/>
</dbReference>
<gene>
    <name evidence="4" type="ORF">PROQFM164_S05g000589</name>
</gene>
<feature type="region of interest" description="Disordered" evidence="1">
    <location>
        <begin position="213"/>
        <end position="262"/>
    </location>
</feature>
<dbReference type="InterPro" id="IPR003892">
    <property type="entry name" value="CUE"/>
</dbReference>
<dbReference type="PROSITE" id="PS51140">
    <property type="entry name" value="CUE"/>
    <property type="match status" value="1"/>
</dbReference>
<dbReference type="SMART" id="SM00167">
    <property type="entry name" value="VPS9"/>
    <property type="match status" value="1"/>
</dbReference>
<feature type="compositionally biased region" description="Polar residues" evidence="1">
    <location>
        <begin position="175"/>
        <end position="196"/>
    </location>
</feature>
<accession>W6QLA8</accession>
<feature type="region of interest" description="Disordered" evidence="1">
    <location>
        <begin position="618"/>
        <end position="684"/>
    </location>
</feature>
<dbReference type="SMART" id="SM00546">
    <property type="entry name" value="CUE"/>
    <property type="match status" value="1"/>
</dbReference>
<feature type="region of interest" description="Disordered" evidence="1">
    <location>
        <begin position="1"/>
        <end position="196"/>
    </location>
</feature>
<feature type="region of interest" description="Disordered" evidence="1">
    <location>
        <begin position="564"/>
        <end position="602"/>
    </location>
</feature>
<feature type="domain" description="CUE" evidence="2">
    <location>
        <begin position="711"/>
        <end position="754"/>
    </location>
</feature>
<feature type="compositionally biased region" description="Low complexity" evidence="1">
    <location>
        <begin position="125"/>
        <end position="137"/>
    </location>
</feature>
<organism evidence="4 5">
    <name type="scientific">Penicillium roqueforti (strain FM164)</name>
    <dbReference type="NCBI Taxonomy" id="1365484"/>
    <lineage>
        <taxon>Eukaryota</taxon>
        <taxon>Fungi</taxon>
        <taxon>Dikarya</taxon>
        <taxon>Ascomycota</taxon>
        <taxon>Pezizomycotina</taxon>
        <taxon>Eurotiomycetes</taxon>
        <taxon>Eurotiomycetidae</taxon>
        <taxon>Eurotiales</taxon>
        <taxon>Aspergillaceae</taxon>
        <taxon>Penicillium</taxon>
    </lineage>
</organism>
<evidence type="ECO:0000259" key="2">
    <source>
        <dbReference type="PROSITE" id="PS51140"/>
    </source>
</evidence>
<dbReference type="SUPFAM" id="SSF109993">
    <property type="entry name" value="VPS9 domain"/>
    <property type="match status" value="1"/>
</dbReference>
<dbReference type="Pfam" id="PF02204">
    <property type="entry name" value="VPS9"/>
    <property type="match status" value="1"/>
</dbReference>
<evidence type="ECO:0000313" key="5">
    <source>
        <dbReference type="Proteomes" id="UP000030686"/>
    </source>
</evidence>
<dbReference type="Pfam" id="PF18151">
    <property type="entry name" value="DUF5601"/>
    <property type="match status" value="1"/>
</dbReference>
<dbReference type="InterPro" id="IPR009060">
    <property type="entry name" value="UBA-like_sf"/>
</dbReference>
<feature type="domain" description="VPS9" evidence="3">
    <location>
        <begin position="403"/>
        <end position="543"/>
    </location>
</feature>
<dbReference type="Gene3D" id="1.20.1050.80">
    <property type="entry name" value="VPS9 domain"/>
    <property type="match status" value="1"/>
</dbReference>
<dbReference type="GO" id="GO:0030139">
    <property type="term" value="C:endocytic vesicle"/>
    <property type="evidence" value="ECO:0007669"/>
    <property type="project" value="TreeGrafter"/>
</dbReference>
<protein>
    <submittedName>
        <fullName evidence="4">Vacuolar sorting protein 9</fullName>
    </submittedName>
</protein>
<dbReference type="CDD" id="cd14369">
    <property type="entry name" value="CUE_VPS9_like"/>
    <property type="match status" value="1"/>
</dbReference>
<dbReference type="Proteomes" id="UP000030686">
    <property type="component" value="Unassembled WGS sequence"/>
</dbReference>
<dbReference type="PANTHER" id="PTHR23101">
    <property type="entry name" value="RAB GDP/GTP EXCHANGE FACTOR"/>
    <property type="match status" value="1"/>
</dbReference>
<dbReference type="InterPro" id="IPR045046">
    <property type="entry name" value="Vps9-like"/>
</dbReference>
<dbReference type="GO" id="GO:0043130">
    <property type="term" value="F:ubiquitin binding"/>
    <property type="evidence" value="ECO:0007669"/>
    <property type="project" value="InterPro"/>
</dbReference>
<dbReference type="InterPro" id="IPR041545">
    <property type="entry name" value="DUF5601"/>
</dbReference>
<keyword evidence="5" id="KW-1185">Reference proteome</keyword>
<feature type="compositionally biased region" description="Low complexity" evidence="1">
    <location>
        <begin position="77"/>
        <end position="94"/>
    </location>
</feature>
<dbReference type="InterPro" id="IPR003123">
    <property type="entry name" value="VPS9"/>
</dbReference>
<dbReference type="Pfam" id="PF02845">
    <property type="entry name" value="CUE"/>
    <property type="match status" value="1"/>
</dbReference>
<dbReference type="InterPro" id="IPR041804">
    <property type="entry name" value="Vps9_CUE"/>
</dbReference>